<dbReference type="PROSITE" id="PS50042">
    <property type="entry name" value="CNMP_BINDING_3"/>
    <property type="match status" value="1"/>
</dbReference>
<dbReference type="Gene3D" id="2.60.120.10">
    <property type="entry name" value="Jelly Rolls"/>
    <property type="match status" value="1"/>
</dbReference>
<evidence type="ECO:0000259" key="1">
    <source>
        <dbReference type="PROSITE" id="PS50042"/>
    </source>
</evidence>
<sequence>MVALKDGALLFRQGDRPSWLYAIESGQVDLMRWTAAGSAVRLHSALAGEVVAEASLFSEAYHCDAVATQPLQAIAFDLGAVRAACQGTPDLAMILVRHLSMALRDARRLVELRSITPLTERLLARLSELADPHGHLPADLRMVDIAREIGASPEATYRAVSSLEASGKVERPARGVVWLALNERKKGSEAPS</sequence>
<dbReference type="InterPro" id="IPR036390">
    <property type="entry name" value="WH_DNA-bd_sf"/>
</dbReference>
<dbReference type="SUPFAM" id="SSF46785">
    <property type="entry name" value="Winged helix' DNA-binding domain"/>
    <property type="match status" value="1"/>
</dbReference>
<proteinExistence type="predicted"/>
<dbReference type="AlphaFoldDB" id="A0A1N6IFM2"/>
<gene>
    <name evidence="2" type="ORF">SAMN05444002_3822</name>
</gene>
<evidence type="ECO:0000313" key="3">
    <source>
        <dbReference type="Proteomes" id="UP000184932"/>
    </source>
</evidence>
<evidence type="ECO:0000313" key="2">
    <source>
        <dbReference type="EMBL" id="SIO30828.1"/>
    </source>
</evidence>
<dbReference type="InterPro" id="IPR014710">
    <property type="entry name" value="RmlC-like_jellyroll"/>
</dbReference>
<dbReference type="EMBL" id="FSRL01000002">
    <property type="protein sequence ID" value="SIO30828.1"/>
    <property type="molecule type" value="Genomic_DNA"/>
</dbReference>
<dbReference type="CDD" id="cd00038">
    <property type="entry name" value="CAP_ED"/>
    <property type="match status" value="1"/>
</dbReference>
<feature type="domain" description="Cyclic nucleotide-binding" evidence="1">
    <location>
        <begin position="1"/>
        <end position="68"/>
    </location>
</feature>
<name>A0A1N6IFM2_9RHOB</name>
<reference evidence="3" key="1">
    <citation type="submission" date="2016-11" db="EMBL/GenBank/DDBJ databases">
        <authorList>
            <person name="Varghese N."/>
            <person name="Submissions S."/>
        </authorList>
    </citation>
    <scope>NUCLEOTIDE SEQUENCE [LARGE SCALE GENOMIC DNA]</scope>
    <source>
        <strain evidence="3">DSM 29440</strain>
    </source>
</reference>
<dbReference type="STRING" id="1217970.SAMN05444002_3822"/>
<dbReference type="InterPro" id="IPR000595">
    <property type="entry name" value="cNMP-bd_dom"/>
</dbReference>
<protein>
    <submittedName>
        <fullName evidence="2">Transcriptional regulator /transcriptional regulator, Crp/Fnr family</fullName>
    </submittedName>
</protein>
<dbReference type="SUPFAM" id="SSF51206">
    <property type="entry name" value="cAMP-binding domain-like"/>
    <property type="match status" value="1"/>
</dbReference>
<organism evidence="2 3">
    <name type="scientific">Vannielia litorea</name>
    <dbReference type="NCBI Taxonomy" id="1217970"/>
    <lineage>
        <taxon>Bacteria</taxon>
        <taxon>Pseudomonadati</taxon>
        <taxon>Pseudomonadota</taxon>
        <taxon>Alphaproteobacteria</taxon>
        <taxon>Rhodobacterales</taxon>
        <taxon>Paracoccaceae</taxon>
        <taxon>Vannielia</taxon>
    </lineage>
</organism>
<dbReference type="Proteomes" id="UP000184932">
    <property type="component" value="Unassembled WGS sequence"/>
</dbReference>
<accession>A0A1N6IFM2</accession>
<dbReference type="Pfam" id="PF00027">
    <property type="entry name" value="cNMP_binding"/>
    <property type="match status" value="1"/>
</dbReference>
<dbReference type="InterPro" id="IPR018490">
    <property type="entry name" value="cNMP-bd_dom_sf"/>
</dbReference>
<keyword evidence="3" id="KW-1185">Reference proteome</keyword>